<dbReference type="RefSeq" id="WP_149515842.1">
    <property type="nucleotide sequence ID" value="NZ_VDFC01000089.1"/>
</dbReference>
<evidence type="ECO:0000313" key="4">
    <source>
        <dbReference type="Proteomes" id="UP000324965"/>
    </source>
</evidence>
<dbReference type="Proteomes" id="UP000324965">
    <property type="component" value="Unassembled WGS sequence"/>
</dbReference>
<dbReference type="AlphaFoldDB" id="A0A5A9ZV79"/>
<feature type="region of interest" description="Disordered" evidence="1">
    <location>
        <begin position="1"/>
        <end position="27"/>
    </location>
</feature>
<evidence type="ECO:0000313" key="3">
    <source>
        <dbReference type="EMBL" id="KAA0921234.1"/>
    </source>
</evidence>
<proteinExistence type="predicted"/>
<name>A0A5A9ZV79_9ACTN</name>
<keyword evidence="2" id="KW-0812">Transmembrane</keyword>
<sequence length="69" mass="7556">MPEQEEKANPQAAEHQPVTPHTQGRARMPHKTILNQLLPVLLLGSVVPLLLALWSGTRPDHSAGTQAYL</sequence>
<accession>A0A5A9ZV79</accession>
<evidence type="ECO:0000256" key="1">
    <source>
        <dbReference type="SAM" id="MobiDB-lite"/>
    </source>
</evidence>
<feature type="transmembrane region" description="Helical" evidence="2">
    <location>
        <begin position="33"/>
        <end position="54"/>
    </location>
</feature>
<dbReference type="EMBL" id="VDFC01000089">
    <property type="protein sequence ID" value="KAA0921234.1"/>
    <property type="molecule type" value="Genomic_DNA"/>
</dbReference>
<evidence type="ECO:0000256" key="2">
    <source>
        <dbReference type="SAM" id="Phobius"/>
    </source>
</evidence>
<keyword evidence="4" id="KW-1185">Reference proteome</keyword>
<organism evidence="3 4">
    <name type="scientific">Streptomyces apricus</name>
    <dbReference type="NCBI Taxonomy" id="1828112"/>
    <lineage>
        <taxon>Bacteria</taxon>
        <taxon>Bacillati</taxon>
        <taxon>Actinomycetota</taxon>
        <taxon>Actinomycetes</taxon>
        <taxon>Kitasatosporales</taxon>
        <taxon>Streptomycetaceae</taxon>
        <taxon>Streptomyces</taxon>
    </lineage>
</organism>
<protein>
    <submittedName>
        <fullName evidence="3">Uncharacterized protein</fullName>
    </submittedName>
</protein>
<keyword evidence="2" id="KW-1133">Transmembrane helix</keyword>
<comment type="caution">
    <text evidence="3">The sequence shown here is derived from an EMBL/GenBank/DDBJ whole genome shotgun (WGS) entry which is preliminary data.</text>
</comment>
<reference evidence="3 4" key="1">
    <citation type="submission" date="2019-05" db="EMBL/GenBank/DDBJ databases">
        <authorList>
            <person name="Hariharan J."/>
            <person name="Choudoir M.J."/>
            <person name="Diebold P."/>
            <person name="Panke-Buisse K."/>
            <person name="Buckley D.H."/>
        </authorList>
    </citation>
    <scope>NUCLEOTIDE SEQUENCE [LARGE SCALE GENOMIC DNA]</scope>
    <source>
        <strain evidence="3 4">SUN51</strain>
    </source>
</reference>
<keyword evidence="2" id="KW-0472">Membrane</keyword>
<gene>
    <name evidence="3" type="ORF">FGF04_37385</name>
</gene>